<evidence type="ECO:0000313" key="1">
    <source>
        <dbReference type="EMBL" id="KDQ26822.1"/>
    </source>
</evidence>
<dbReference type="AlphaFoldDB" id="A0A067NRX1"/>
<reference evidence="2" key="1">
    <citation type="journal article" date="2014" name="Proc. Natl. Acad. Sci. U.S.A.">
        <title>Extensive sampling of basidiomycete genomes demonstrates inadequacy of the white-rot/brown-rot paradigm for wood decay fungi.</title>
        <authorList>
            <person name="Riley R."/>
            <person name="Salamov A.A."/>
            <person name="Brown D.W."/>
            <person name="Nagy L.G."/>
            <person name="Floudas D."/>
            <person name="Held B.W."/>
            <person name="Levasseur A."/>
            <person name="Lombard V."/>
            <person name="Morin E."/>
            <person name="Otillar R."/>
            <person name="Lindquist E.A."/>
            <person name="Sun H."/>
            <person name="LaButti K.M."/>
            <person name="Schmutz J."/>
            <person name="Jabbour D."/>
            <person name="Luo H."/>
            <person name="Baker S.E."/>
            <person name="Pisabarro A.G."/>
            <person name="Walton J.D."/>
            <person name="Blanchette R.A."/>
            <person name="Henrissat B."/>
            <person name="Martin F."/>
            <person name="Cullen D."/>
            <person name="Hibbett D.S."/>
            <person name="Grigoriev I.V."/>
        </authorList>
    </citation>
    <scope>NUCLEOTIDE SEQUENCE [LARGE SCALE GENOMIC DNA]</scope>
    <source>
        <strain evidence="2">PC15</strain>
    </source>
</reference>
<protein>
    <submittedName>
        <fullName evidence="1">Uncharacterized protein</fullName>
    </submittedName>
</protein>
<dbReference type="HOGENOM" id="CLU_056227_1_0_1"/>
<name>A0A067NRX1_PLEO1</name>
<sequence length="302" mass="34635">MNSTPIDSQTYIYAVRGIPVVRALRTNSRTLSFNYMRLDSLTRLQSFSVDMDNEGLSTQHLLMKKFLKYLYRPTTGSLCFALTALKLTSLARIDVPLLRLISKNTPALVHLHVSCTERLWYECCWNCYTDNAECFIHSPIPDMFIDADDLARQFSLALKPLTKLTHLHMGIFLTQESYLYEHVAHARYEQSYPPDECDVCTKTTLQTPFIDSDLSDDHPQNNALDTLDPAAEMEAIELRASLIFAKNIRSLTRISWSSWLGQRSSVDWKGEEEPTVDTRGAPNTTIWIRRHAGRVRLRSAPW</sequence>
<accession>A0A067NRX1</accession>
<dbReference type="Proteomes" id="UP000027073">
    <property type="component" value="Unassembled WGS sequence"/>
</dbReference>
<dbReference type="VEuPathDB" id="FungiDB:PLEOSDRAFT_159263"/>
<organism evidence="1 2">
    <name type="scientific">Pleurotus ostreatus (strain PC15)</name>
    <name type="common">Oyster mushroom</name>
    <dbReference type="NCBI Taxonomy" id="1137138"/>
    <lineage>
        <taxon>Eukaryota</taxon>
        <taxon>Fungi</taxon>
        <taxon>Dikarya</taxon>
        <taxon>Basidiomycota</taxon>
        <taxon>Agaricomycotina</taxon>
        <taxon>Agaricomycetes</taxon>
        <taxon>Agaricomycetidae</taxon>
        <taxon>Agaricales</taxon>
        <taxon>Pleurotineae</taxon>
        <taxon>Pleurotaceae</taxon>
        <taxon>Pleurotus</taxon>
    </lineage>
</organism>
<dbReference type="OrthoDB" id="3159295at2759"/>
<dbReference type="EMBL" id="KL198009">
    <property type="protein sequence ID" value="KDQ26822.1"/>
    <property type="molecule type" value="Genomic_DNA"/>
</dbReference>
<gene>
    <name evidence="1" type="ORF">PLEOSDRAFT_159263</name>
</gene>
<dbReference type="InParanoid" id="A0A067NRX1"/>
<proteinExistence type="predicted"/>
<evidence type="ECO:0000313" key="2">
    <source>
        <dbReference type="Proteomes" id="UP000027073"/>
    </source>
</evidence>